<organism evidence="5 6">
    <name type="scientific">Tegillarca granosa</name>
    <name type="common">Malaysian cockle</name>
    <name type="synonym">Anadara granosa</name>
    <dbReference type="NCBI Taxonomy" id="220873"/>
    <lineage>
        <taxon>Eukaryota</taxon>
        <taxon>Metazoa</taxon>
        <taxon>Spiralia</taxon>
        <taxon>Lophotrochozoa</taxon>
        <taxon>Mollusca</taxon>
        <taxon>Bivalvia</taxon>
        <taxon>Autobranchia</taxon>
        <taxon>Pteriomorphia</taxon>
        <taxon>Arcoida</taxon>
        <taxon>Arcoidea</taxon>
        <taxon>Arcidae</taxon>
        <taxon>Tegillarca</taxon>
    </lineage>
</organism>
<accession>A0ABQ9E5G0</accession>
<comment type="caution">
    <text evidence="5">The sequence shown here is derived from an EMBL/GenBank/DDBJ whole genome shotgun (WGS) entry which is preliminary data.</text>
</comment>
<evidence type="ECO:0000256" key="2">
    <source>
        <dbReference type="ARBA" id="ARBA00022603"/>
    </source>
</evidence>
<dbReference type="SUPFAM" id="SSF53335">
    <property type="entry name" value="S-adenosyl-L-methionine-dependent methyltransferases"/>
    <property type="match status" value="1"/>
</dbReference>
<dbReference type="PANTHER" id="PTHR11265">
    <property type="entry name" value="S-ADENOSYL-METHYLTRANSFERASE MRAW"/>
    <property type="match status" value="1"/>
</dbReference>
<reference evidence="5 6" key="1">
    <citation type="submission" date="2022-12" db="EMBL/GenBank/DDBJ databases">
        <title>Chromosome-level genome of Tegillarca granosa.</title>
        <authorList>
            <person name="Kim J."/>
        </authorList>
    </citation>
    <scope>NUCLEOTIDE SEQUENCE [LARGE SCALE GENOMIC DNA]</scope>
    <source>
        <strain evidence="5">Teg-2019</strain>
        <tissue evidence="5">Adductor muscle</tissue>
    </source>
</reference>
<dbReference type="EMBL" id="JARBDR010000921">
    <property type="protein sequence ID" value="KAJ8299671.1"/>
    <property type="molecule type" value="Genomic_DNA"/>
</dbReference>
<dbReference type="HAMAP" id="MF_01007">
    <property type="entry name" value="16SrRNA_methyltr_H"/>
    <property type="match status" value="1"/>
</dbReference>
<dbReference type="InterPro" id="IPR002903">
    <property type="entry name" value="RsmH"/>
</dbReference>
<sequence length="406" mass="46247">MHSISSHRLFRKIVILSQKSFTYCHRRRIHTVCKSFTKGANCNELPVNLQTCDGTVCRYHVTKRLSNEIVTSDVERVDEVLKEIDNSQKGHIPVMVNEVLERLNPSTGKLYIDMTFGAGGHTRAILERAPGARVICLDRDPLAYEIAVKMSENYSSGQIIPCLGQFSELYKILQEHGIGLNTVDGALFDVGVSSMQFDNSERGFSLSRNGPLDMRMDSQRLKNQPTAADVVNKLDEVEICQIIRKYGEEKSARKIAHAIIQARSAFGNITQTKELKEIVESVFSEGSIRKDKMRRYSHVATKTFQALRICVNNELNELSNGLETIYHYLSPGGICVAITFHSLEDRLVKRHFHDIDLYKKPNASIKDYIRESRRMPSFNLFQEPEEIQRWTPLNKTVVVSSEDEYT</sequence>
<dbReference type="InterPro" id="IPR029063">
    <property type="entry name" value="SAM-dependent_MTases_sf"/>
</dbReference>
<dbReference type="SUPFAM" id="SSF81799">
    <property type="entry name" value="Putative methyltransferase TM0872, insert domain"/>
    <property type="match status" value="1"/>
</dbReference>
<evidence type="ECO:0000256" key="4">
    <source>
        <dbReference type="ARBA" id="ARBA00022691"/>
    </source>
</evidence>
<keyword evidence="6" id="KW-1185">Reference proteome</keyword>
<evidence type="ECO:0000313" key="5">
    <source>
        <dbReference type="EMBL" id="KAJ8299671.1"/>
    </source>
</evidence>
<dbReference type="Proteomes" id="UP001217089">
    <property type="component" value="Unassembled WGS sequence"/>
</dbReference>
<evidence type="ECO:0008006" key="7">
    <source>
        <dbReference type="Google" id="ProtNLM"/>
    </source>
</evidence>
<dbReference type="Pfam" id="PF01795">
    <property type="entry name" value="Methyltransf_5"/>
    <property type="match status" value="1"/>
</dbReference>
<evidence type="ECO:0000256" key="3">
    <source>
        <dbReference type="ARBA" id="ARBA00022679"/>
    </source>
</evidence>
<dbReference type="PANTHER" id="PTHR11265:SF0">
    <property type="entry name" value="12S RRNA N4-METHYLCYTIDINE METHYLTRANSFERASE"/>
    <property type="match status" value="1"/>
</dbReference>
<evidence type="ECO:0000256" key="1">
    <source>
        <dbReference type="ARBA" id="ARBA00010396"/>
    </source>
</evidence>
<keyword evidence="3" id="KW-0808">Transferase</keyword>
<dbReference type="Gene3D" id="1.10.150.170">
    <property type="entry name" value="Putative methyltransferase TM0872, insert domain"/>
    <property type="match status" value="1"/>
</dbReference>
<keyword evidence="4" id="KW-0949">S-adenosyl-L-methionine</keyword>
<proteinExistence type="inferred from homology"/>
<keyword evidence="2" id="KW-0489">Methyltransferase</keyword>
<dbReference type="NCBIfam" id="TIGR00006">
    <property type="entry name" value="16S rRNA (cytosine(1402)-N(4))-methyltransferase RsmH"/>
    <property type="match status" value="1"/>
</dbReference>
<gene>
    <name evidence="5" type="ORF">KUTeg_023731</name>
</gene>
<name>A0ABQ9E5G0_TEGGR</name>
<comment type="similarity">
    <text evidence="1">Belongs to the methyltransferase superfamily. RsmH family.</text>
</comment>
<evidence type="ECO:0000313" key="6">
    <source>
        <dbReference type="Proteomes" id="UP001217089"/>
    </source>
</evidence>
<dbReference type="InterPro" id="IPR023397">
    <property type="entry name" value="SAM-dep_MeTrfase_MraW_recog"/>
</dbReference>
<dbReference type="Gene3D" id="3.40.50.150">
    <property type="entry name" value="Vaccinia Virus protein VP39"/>
    <property type="match status" value="1"/>
</dbReference>
<protein>
    <recommendedName>
        <fullName evidence="7">Methyltransferase-like protein 15 homolog</fullName>
    </recommendedName>
</protein>